<feature type="compositionally biased region" description="Polar residues" evidence="1">
    <location>
        <begin position="33"/>
        <end position="47"/>
    </location>
</feature>
<evidence type="ECO:0000256" key="1">
    <source>
        <dbReference type="SAM" id="MobiDB-lite"/>
    </source>
</evidence>
<evidence type="ECO:0000313" key="5">
    <source>
        <dbReference type="Proteomes" id="UP001500418"/>
    </source>
</evidence>
<comment type="caution">
    <text evidence="4">The sequence shown here is derived from an EMBL/GenBank/DDBJ whole genome shotgun (WGS) entry which is preliminary data.</text>
</comment>
<sequence length="149" mass="14934">MSAPITSRACVAAAIATASLALTTALAQSAYAGTSSSSIVKSRTEASSLVAPTPEPEDSRSTTGREPAGDDTTKTTRRTEREDSGKREPAGDDTTTTTRRPSGGVKTGTGSGASEPNSLETALGAALAAAGLGGGVLIVRRRRAAADRD</sequence>
<evidence type="ECO:0000313" key="4">
    <source>
        <dbReference type="EMBL" id="GAA0926718.1"/>
    </source>
</evidence>
<feature type="chain" id="PRO_5045114788" description="Gram-positive cocci surface proteins LPxTG domain-containing protein" evidence="3">
    <location>
        <begin position="28"/>
        <end position="149"/>
    </location>
</feature>
<name>A0ABN1PEP2_9ACTN</name>
<feature type="signal peptide" evidence="3">
    <location>
        <begin position="1"/>
        <end position="27"/>
    </location>
</feature>
<organism evidence="4 5">
    <name type="scientific">Streptomyces rhizosphaericus</name>
    <dbReference type="NCBI Taxonomy" id="114699"/>
    <lineage>
        <taxon>Bacteria</taxon>
        <taxon>Bacillati</taxon>
        <taxon>Actinomycetota</taxon>
        <taxon>Actinomycetes</taxon>
        <taxon>Kitasatosporales</taxon>
        <taxon>Streptomycetaceae</taxon>
        <taxon>Streptomyces</taxon>
        <taxon>Streptomyces violaceusniger group</taxon>
    </lineage>
</organism>
<keyword evidence="5" id="KW-1185">Reference proteome</keyword>
<feature type="region of interest" description="Disordered" evidence="1">
    <location>
        <begin position="31"/>
        <end position="117"/>
    </location>
</feature>
<dbReference type="Proteomes" id="UP001500418">
    <property type="component" value="Unassembled WGS sequence"/>
</dbReference>
<keyword evidence="2" id="KW-1133">Transmembrane helix</keyword>
<proteinExistence type="predicted"/>
<evidence type="ECO:0000256" key="3">
    <source>
        <dbReference type="SAM" id="SignalP"/>
    </source>
</evidence>
<gene>
    <name evidence="4" type="ORF">GCM10009575_026420</name>
</gene>
<accession>A0ABN1PEP2</accession>
<reference evidence="4 5" key="1">
    <citation type="journal article" date="2019" name="Int. J. Syst. Evol. Microbiol.">
        <title>The Global Catalogue of Microorganisms (GCM) 10K type strain sequencing project: providing services to taxonomists for standard genome sequencing and annotation.</title>
        <authorList>
            <consortium name="The Broad Institute Genomics Platform"/>
            <consortium name="The Broad Institute Genome Sequencing Center for Infectious Disease"/>
            <person name="Wu L."/>
            <person name="Ma J."/>
        </authorList>
    </citation>
    <scope>NUCLEOTIDE SEQUENCE [LARGE SCALE GENOMIC DNA]</scope>
    <source>
        <strain evidence="4 5">JCM 11444</strain>
    </source>
</reference>
<evidence type="ECO:0008006" key="6">
    <source>
        <dbReference type="Google" id="ProtNLM"/>
    </source>
</evidence>
<keyword evidence="2" id="KW-0472">Membrane</keyword>
<dbReference type="EMBL" id="BAAAID010000013">
    <property type="protein sequence ID" value="GAA0926718.1"/>
    <property type="molecule type" value="Genomic_DNA"/>
</dbReference>
<keyword evidence="3" id="KW-0732">Signal</keyword>
<keyword evidence="2" id="KW-0812">Transmembrane</keyword>
<evidence type="ECO:0000256" key="2">
    <source>
        <dbReference type="SAM" id="Phobius"/>
    </source>
</evidence>
<protein>
    <recommendedName>
        <fullName evidence="6">Gram-positive cocci surface proteins LPxTG domain-containing protein</fullName>
    </recommendedName>
</protein>
<feature type="compositionally biased region" description="Basic and acidic residues" evidence="1">
    <location>
        <begin position="67"/>
        <end position="90"/>
    </location>
</feature>
<feature type="transmembrane region" description="Helical" evidence="2">
    <location>
        <begin position="121"/>
        <end position="139"/>
    </location>
</feature>